<sequence length="112" mass="12819">MSNINSDLKCHTCGFSSSCQEKFKSHCANAHFAKCDYDAVMECTACGYKCGSSVLFHQHLEKKMHKVCFLYMSEKDFFLGETGLAYDTTVKEFGRRNTEKMLMSLEHERTGF</sequence>
<evidence type="ECO:0000313" key="2">
    <source>
        <dbReference type="Proteomes" id="UP000232615"/>
    </source>
</evidence>
<name>V9SFT5_9VIRU</name>
<organism evidence="1 2">
    <name type="scientific">Tunisvirus fontaine2</name>
    <dbReference type="NCBI Taxonomy" id="1421067"/>
    <lineage>
        <taxon>Viruses</taxon>
        <taxon>Varidnaviria</taxon>
        <taxon>Bamfordvirae</taxon>
        <taxon>Nucleocytoviricota</taxon>
        <taxon>Megaviricetes</taxon>
        <taxon>Pimascovirales</taxon>
        <taxon>Pimascovirales incertae sedis</taxon>
        <taxon>Marseilleviridae</taxon>
        <taxon>Losannavirus</taxon>
        <taxon>Losannavirus tunisense</taxon>
    </lineage>
</organism>
<accession>V9SFT5</accession>
<proteinExistence type="predicted"/>
<dbReference type="EMBL" id="KF483846">
    <property type="protein sequence ID" value="AHC54739.1"/>
    <property type="molecule type" value="Genomic_DNA"/>
</dbReference>
<evidence type="ECO:0000313" key="1">
    <source>
        <dbReference type="EMBL" id="AHC54739.1"/>
    </source>
</evidence>
<reference evidence="1 2" key="1">
    <citation type="journal article" date="2014" name="Arch. Virol.">
        <title>Complete genome sequence of Tunisvirus, a new member of the proposed family Marseilleviridae.</title>
        <authorList>
            <person name="Aherfi S."/>
            <person name="Boughalmi M."/>
            <person name="Pagnier I."/>
            <person name="Fournous G."/>
            <person name="La Scola B."/>
            <person name="Raoult D."/>
            <person name="Colson P."/>
        </authorList>
    </citation>
    <scope>NUCLEOTIDE SEQUENCE [LARGE SCALE GENOMIC DNA]</scope>
    <source>
        <strain evidence="1 2">U484</strain>
    </source>
</reference>
<dbReference type="Proteomes" id="UP000232615">
    <property type="component" value="Segment"/>
</dbReference>
<keyword evidence="2" id="KW-1185">Reference proteome</keyword>
<gene>
    <name evidence="1" type="ORF">TNS_ORF21</name>
</gene>
<protein>
    <submittedName>
        <fullName evidence="1">Uncharacterized protein</fullName>
    </submittedName>
</protein>